<dbReference type="AlphaFoldDB" id="A0A6A6QE52"/>
<evidence type="ECO:0000256" key="4">
    <source>
        <dbReference type="ARBA" id="ARBA00023136"/>
    </source>
</evidence>
<feature type="transmembrane region" description="Helical" evidence="7">
    <location>
        <begin position="107"/>
        <end position="128"/>
    </location>
</feature>
<dbReference type="GO" id="GO:0016020">
    <property type="term" value="C:membrane"/>
    <property type="evidence" value="ECO:0007669"/>
    <property type="project" value="UniProtKB-SubCell"/>
</dbReference>
<feature type="transmembrane region" description="Helical" evidence="7">
    <location>
        <begin position="25"/>
        <end position="47"/>
    </location>
</feature>
<evidence type="ECO:0000256" key="1">
    <source>
        <dbReference type="ARBA" id="ARBA00004141"/>
    </source>
</evidence>
<dbReference type="Proteomes" id="UP000799750">
    <property type="component" value="Unassembled WGS sequence"/>
</dbReference>
<dbReference type="PANTHER" id="PTHR33048:SF156">
    <property type="entry name" value="INTEGRAL MEMBRANE PROTEIN"/>
    <property type="match status" value="1"/>
</dbReference>
<keyword evidence="3 7" id="KW-1133">Transmembrane helix</keyword>
<dbReference type="EMBL" id="MU004197">
    <property type="protein sequence ID" value="KAF2490389.1"/>
    <property type="molecule type" value="Genomic_DNA"/>
</dbReference>
<accession>A0A6A6QE52</accession>
<comment type="subcellular location">
    <subcellularLocation>
        <location evidence="1">Membrane</location>
        <topology evidence="1">Multi-pass membrane protein</topology>
    </subcellularLocation>
</comment>
<gene>
    <name evidence="9" type="ORF">BU16DRAFT_596458</name>
</gene>
<organism evidence="9 10">
    <name type="scientific">Lophium mytilinum</name>
    <dbReference type="NCBI Taxonomy" id="390894"/>
    <lineage>
        <taxon>Eukaryota</taxon>
        <taxon>Fungi</taxon>
        <taxon>Dikarya</taxon>
        <taxon>Ascomycota</taxon>
        <taxon>Pezizomycotina</taxon>
        <taxon>Dothideomycetes</taxon>
        <taxon>Pleosporomycetidae</taxon>
        <taxon>Mytilinidiales</taxon>
        <taxon>Mytilinidiaceae</taxon>
        <taxon>Lophium</taxon>
    </lineage>
</organism>
<evidence type="ECO:0000256" key="3">
    <source>
        <dbReference type="ARBA" id="ARBA00022989"/>
    </source>
</evidence>
<keyword evidence="10" id="KW-1185">Reference proteome</keyword>
<sequence length="263" mass="29383">GVGYHVVAVAKNTPWKLETWAKFTFIIPLMYLPAIAMPKLSILCLYLRIFSEPIHRVVCWITAGLIVANCIGSMVPAFVICVPLEYLWNPKLPGGGHCIDIDAWYRWSSLMNILTDLIMLGLPVPVILKLHVSRNVKAGLAITFATGSIGVVTAIIRFVGFFTRDFAKDGTWTATRLIVLSIIEPGLYLIAACLVCLKPVVARVWDKSQLSSLLSKRTTTTSSFPQSRLDSHRMVKIESQSSDNDQSHRSRKTEDEERTIIMH</sequence>
<protein>
    <recommendedName>
        <fullName evidence="8">Rhodopsin domain-containing protein</fullName>
    </recommendedName>
</protein>
<evidence type="ECO:0000256" key="2">
    <source>
        <dbReference type="ARBA" id="ARBA00022692"/>
    </source>
</evidence>
<reference evidence="9" key="1">
    <citation type="journal article" date="2020" name="Stud. Mycol.">
        <title>101 Dothideomycetes genomes: a test case for predicting lifestyles and emergence of pathogens.</title>
        <authorList>
            <person name="Haridas S."/>
            <person name="Albert R."/>
            <person name="Binder M."/>
            <person name="Bloem J."/>
            <person name="Labutti K."/>
            <person name="Salamov A."/>
            <person name="Andreopoulos B."/>
            <person name="Baker S."/>
            <person name="Barry K."/>
            <person name="Bills G."/>
            <person name="Bluhm B."/>
            <person name="Cannon C."/>
            <person name="Castanera R."/>
            <person name="Culley D."/>
            <person name="Daum C."/>
            <person name="Ezra D."/>
            <person name="Gonzalez J."/>
            <person name="Henrissat B."/>
            <person name="Kuo A."/>
            <person name="Liang C."/>
            <person name="Lipzen A."/>
            <person name="Lutzoni F."/>
            <person name="Magnuson J."/>
            <person name="Mondo S."/>
            <person name="Nolan M."/>
            <person name="Ohm R."/>
            <person name="Pangilinan J."/>
            <person name="Park H.-J."/>
            <person name="Ramirez L."/>
            <person name="Alfaro M."/>
            <person name="Sun H."/>
            <person name="Tritt A."/>
            <person name="Yoshinaga Y."/>
            <person name="Zwiers L.-H."/>
            <person name="Turgeon B."/>
            <person name="Goodwin S."/>
            <person name="Spatafora J."/>
            <person name="Crous P."/>
            <person name="Grigoriev I."/>
        </authorList>
    </citation>
    <scope>NUCLEOTIDE SEQUENCE</scope>
    <source>
        <strain evidence="9">CBS 269.34</strain>
    </source>
</reference>
<feature type="compositionally biased region" description="Basic and acidic residues" evidence="6">
    <location>
        <begin position="245"/>
        <end position="263"/>
    </location>
</feature>
<dbReference type="PANTHER" id="PTHR33048">
    <property type="entry name" value="PTH11-LIKE INTEGRAL MEMBRANE PROTEIN (AFU_ORTHOLOGUE AFUA_5G11245)"/>
    <property type="match status" value="1"/>
</dbReference>
<feature type="transmembrane region" description="Helical" evidence="7">
    <location>
        <begin position="59"/>
        <end position="87"/>
    </location>
</feature>
<dbReference type="Pfam" id="PF20684">
    <property type="entry name" value="Fung_rhodopsin"/>
    <property type="match status" value="1"/>
</dbReference>
<keyword evidence="2 7" id="KW-0812">Transmembrane</keyword>
<evidence type="ECO:0000259" key="8">
    <source>
        <dbReference type="Pfam" id="PF20684"/>
    </source>
</evidence>
<name>A0A6A6QE52_9PEZI</name>
<evidence type="ECO:0000256" key="7">
    <source>
        <dbReference type="SAM" id="Phobius"/>
    </source>
</evidence>
<comment type="similarity">
    <text evidence="5">Belongs to the SAT4 family.</text>
</comment>
<dbReference type="InterPro" id="IPR049326">
    <property type="entry name" value="Rhodopsin_dom_fungi"/>
</dbReference>
<feature type="transmembrane region" description="Helical" evidence="7">
    <location>
        <begin position="174"/>
        <end position="197"/>
    </location>
</feature>
<keyword evidence="4 7" id="KW-0472">Membrane</keyword>
<dbReference type="OrthoDB" id="5329176at2759"/>
<evidence type="ECO:0000313" key="10">
    <source>
        <dbReference type="Proteomes" id="UP000799750"/>
    </source>
</evidence>
<dbReference type="InterPro" id="IPR052337">
    <property type="entry name" value="SAT4-like"/>
</dbReference>
<feature type="region of interest" description="Disordered" evidence="6">
    <location>
        <begin position="235"/>
        <end position="263"/>
    </location>
</feature>
<evidence type="ECO:0000256" key="5">
    <source>
        <dbReference type="ARBA" id="ARBA00038359"/>
    </source>
</evidence>
<feature type="non-terminal residue" evidence="9">
    <location>
        <position position="1"/>
    </location>
</feature>
<feature type="domain" description="Rhodopsin" evidence="8">
    <location>
        <begin position="1"/>
        <end position="202"/>
    </location>
</feature>
<evidence type="ECO:0000313" key="9">
    <source>
        <dbReference type="EMBL" id="KAF2490389.1"/>
    </source>
</evidence>
<evidence type="ECO:0000256" key="6">
    <source>
        <dbReference type="SAM" id="MobiDB-lite"/>
    </source>
</evidence>
<feature type="transmembrane region" description="Helical" evidence="7">
    <location>
        <begin position="140"/>
        <end position="162"/>
    </location>
</feature>
<proteinExistence type="inferred from homology"/>